<evidence type="ECO:0008006" key="11">
    <source>
        <dbReference type="Google" id="ProtNLM"/>
    </source>
</evidence>
<keyword evidence="5 8" id="KW-1133">Transmembrane helix</keyword>
<evidence type="ECO:0000256" key="4">
    <source>
        <dbReference type="ARBA" id="ARBA00022692"/>
    </source>
</evidence>
<evidence type="ECO:0000256" key="1">
    <source>
        <dbReference type="ARBA" id="ARBA00004651"/>
    </source>
</evidence>
<evidence type="ECO:0000313" key="9">
    <source>
        <dbReference type="EMBL" id="MDQ0366325.1"/>
    </source>
</evidence>
<keyword evidence="10" id="KW-1185">Reference proteome</keyword>
<gene>
    <name evidence="9" type="ORF">J2S42_002994</name>
</gene>
<evidence type="ECO:0000256" key="8">
    <source>
        <dbReference type="SAM" id="Phobius"/>
    </source>
</evidence>
<proteinExistence type="inferred from homology"/>
<feature type="transmembrane region" description="Helical" evidence="8">
    <location>
        <begin position="204"/>
        <end position="222"/>
    </location>
</feature>
<feature type="transmembrane region" description="Helical" evidence="8">
    <location>
        <begin position="293"/>
        <end position="309"/>
    </location>
</feature>
<feature type="transmembrane region" description="Helical" evidence="8">
    <location>
        <begin position="21"/>
        <end position="41"/>
    </location>
</feature>
<accession>A0AAE3W0F8</accession>
<keyword evidence="4 8" id="KW-0812">Transmembrane</keyword>
<feature type="transmembrane region" description="Helical" evidence="8">
    <location>
        <begin position="101"/>
        <end position="118"/>
    </location>
</feature>
<sequence length="430" mass="44952">MEDRSTRLTRFVRFGRPHPGAAALWAVFVATAIVSSVLVLHRAPDDRLSDLHIYYGAAEAVRAGDALYGFVAENGGPFTYPPFAAVLFLPLTWIPELTLRIVWLAATAGAVAAIGAAMSRLVPARRTALLAPLLAFAVLITSSAQSNLRFGQVSAFLVLLALVDAAGLTPARHRGVLIGVAAAIKLIPLLFVVFLVWSRQTGAAVRAAVTFAGCAVLGALALPSDSWTYWSGTVLRTSRIGDLASTGNQSINGMLLRAGVPQTAVWVAVAGAVCVVALWHARRAHLAGEPGRAAVLAGCATVAASPVSWTHHQVWLPLAAIMLITAGGGRARPVAGTVLLCAAVLSPSTVLRAAGAYPGLAFLGDNARTLATIAVCLTGLGLARAAGSPPVLPLPRSDPGRRWSRLGQDRLAYVQRVEPDQTEDHPERGQ</sequence>
<dbReference type="GO" id="GO:0016758">
    <property type="term" value="F:hexosyltransferase activity"/>
    <property type="evidence" value="ECO:0007669"/>
    <property type="project" value="InterPro"/>
</dbReference>
<comment type="caution">
    <text evidence="9">The sequence shown here is derived from an EMBL/GenBank/DDBJ whole genome shotgun (WGS) entry which is preliminary data.</text>
</comment>
<evidence type="ECO:0000313" key="10">
    <source>
        <dbReference type="Proteomes" id="UP001240236"/>
    </source>
</evidence>
<protein>
    <recommendedName>
        <fullName evidence="11">Alpha-1,2-mannosyltransferase</fullName>
    </recommendedName>
</protein>
<dbReference type="AlphaFoldDB" id="A0AAE3W0F8"/>
<dbReference type="Proteomes" id="UP001240236">
    <property type="component" value="Unassembled WGS sequence"/>
</dbReference>
<feature type="transmembrane region" description="Helical" evidence="8">
    <location>
        <begin position="263"/>
        <end position="281"/>
    </location>
</feature>
<organism evidence="9 10">
    <name type="scientific">Catenuloplanes indicus</name>
    <dbReference type="NCBI Taxonomy" id="137267"/>
    <lineage>
        <taxon>Bacteria</taxon>
        <taxon>Bacillati</taxon>
        <taxon>Actinomycetota</taxon>
        <taxon>Actinomycetes</taxon>
        <taxon>Micromonosporales</taxon>
        <taxon>Micromonosporaceae</taxon>
        <taxon>Catenuloplanes</taxon>
    </lineage>
</organism>
<evidence type="ECO:0000256" key="7">
    <source>
        <dbReference type="ARBA" id="ARBA00024033"/>
    </source>
</evidence>
<evidence type="ECO:0000256" key="3">
    <source>
        <dbReference type="ARBA" id="ARBA00022679"/>
    </source>
</evidence>
<keyword evidence="6 8" id="KW-0472">Membrane</keyword>
<name>A0AAE3W0F8_9ACTN</name>
<dbReference type="GO" id="GO:0005886">
    <property type="term" value="C:plasma membrane"/>
    <property type="evidence" value="ECO:0007669"/>
    <property type="project" value="UniProtKB-SubCell"/>
</dbReference>
<keyword evidence="2" id="KW-1003">Cell membrane</keyword>
<comment type="similarity">
    <text evidence="7">Belongs to the glycosyltransferase 87 family.</text>
</comment>
<feature type="transmembrane region" description="Helical" evidence="8">
    <location>
        <begin position="177"/>
        <end position="197"/>
    </location>
</feature>
<dbReference type="InterPro" id="IPR018584">
    <property type="entry name" value="GT87"/>
</dbReference>
<evidence type="ECO:0000256" key="2">
    <source>
        <dbReference type="ARBA" id="ARBA00022475"/>
    </source>
</evidence>
<comment type="subcellular location">
    <subcellularLocation>
        <location evidence="1">Cell membrane</location>
        <topology evidence="1">Multi-pass membrane protein</topology>
    </subcellularLocation>
</comment>
<dbReference type="EMBL" id="JAUSUZ010000001">
    <property type="protein sequence ID" value="MDQ0366325.1"/>
    <property type="molecule type" value="Genomic_DNA"/>
</dbReference>
<reference evidence="9 10" key="1">
    <citation type="submission" date="2023-07" db="EMBL/GenBank/DDBJ databases">
        <title>Sequencing the genomes of 1000 actinobacteria strains.</title>
        <authorList>
            <person name="Klenk H.-P."/>
        </authorList>
    </citation>
    <scope>NUCLEOTIDE SEQUENCE [LARGE SCALE GENOMIC DNA]</scope>
    <source>
        <strain evidence="9 10">DSM 44709</strain>
    </source>
</reference>
<dbReference type="RefSeq" id="WP_307239562.1">
    <property type="nucleotide sequence ID" value="NZ_JAUSUZ010000001.1"/>
</dbReference>
<dbReference type="Pfam" id="PF09594">
    <property type="entry name" value="GT87"/>
    <property type="match status" value="1"/>
</dbReference>
<keyword evidence="3" id="KW-0808">Transferase</keyword>
<evidence type="ECO:0000256" key="6">
    <source>
        <dbReference type="ARBA" id="ARBA00023136"/>
    </source>
</evidence>
<evidence type="ECO:0000256" key="5">
    <source>
        <dbReference type="ARBA" id="ARBA00022989"/>
    </source>
</evidence>
<feature type="transmembrane region" description="Helical" evidence="8">
    <location>
        <begin position="124"/>
        <end position="141"/>
    </location>
</feature>